<feature type="domain" description="PARP alpha-helical" evidence="12">
    <location>
        <begin position="1701"/>
        <end position="1835"/>
    </location>
</feature>
<dbReference type="Pfam" id="PF02877">
    <property type="entry name" value="PARP_reg"/>
    <property type="match status" value="1"/>
</dbReference>
<dbReference type="GO" id="GO:0016779">
    <property type="term" value="F:nucleotidyltransferase activity"/>
    <property type="evidence" value="ECO:0007669"/>
    <property type="project" value="UniProtKB-KW"/>
</dbReference>
<keyword evidence="3" id="KW-0808">Transferase</keyword>
<dbReference type="InterPro" id="IPR012317">
    <property type="entry name" value="Poly(ADP-ribose)pol_cat_dom"/>
</dbReference>
<evidence type="ECO:0000256" key="11">
    <source>
        <dbReference type="SAM" id="Phobius"/>
    </source>
</evidence>
<evidence type="ECO:0000256" key="6">
    <source>
        <dbReference type="ARBA" id="ARBA00023027"/>
    </source>
</evidence>
<evidence type="ECO:0000259" key="13">
    <source>
        <dbReference type="PROSITE" id="PS51977"/>
    </source>
</evidence>
<dbReference type="Gene3D" id="3.90.228.10">
    <property type="match status" value="1"/>
</dbReference>
<keyword evidence="7 9" id="KW-0040">ANK repeat</keyword>
<dbReference type="InterPro" id="IPR036616">
    <property type="entry name" value="Poly(ADP-ribose)pol_reg_dom_sf"/>
</dbReference>
<dbReference type="SMART" id="SM00773">
    <property type="entry name" value="WGR"/>
    <property type="match status" value="1"/>
</dbReference>
<evidence type="ECO:0000256" key="8">
    <source>
        <dbReference type="ARBA" id="ARBA00023242"/>
    </source>
</evidence>
<dbReference type="Gene3D" id="1.25.40.20">
    <property type="entry name" value="Ankyrin repeat-containing domain"/>
    <property type="match status" value="5"/>
</dbReference>
<feature type="repeat" description="ANK" evidence="9">
    <location>
        <begin position="324"/>
        <end position="356"/>
    </location>
</feature>
<dbReference type="PANTHER" id="PTHR24198:SF165">
    <property type="entry name" value="ANKYRIN REPEAT-CONTAINING PROTEIN-RELATED"/>
    <property type="match status" value="1"/>
</dbReference>
<dbReference type="InterPro" id="IPR004102">
    <property type="entry name" value="Poly(ADP-ribose)pol_reg_dom"/>
</dbReference>
<evidence type="ECO:0000256" key="3">
    <source>
        <dbReference type="ARBA" id="ARBA00022679"/>
    </source>
</evidence>
<dbReference type="InterPro" id="IPR036930">
    <property type="entry name" value="WGR_dom_sf"/>
</dbReference>
<dbReference type="InterPro" id="IPR036770">
    <property type="entry name" value="Ankyrin_rpt-contain_sf"/>
</dbReference>
<dbReference type="InterPro" id="IPR002110">
    <property type="entry name" value="Ankyrin_rpt"/>
</dbReference>
<evidence type="ECO:0000256" key="1">
    <source>
        <dbReference type="ARBA" id="ARBA00004123"/>
    </source>
</evidence>
<name>A0A183UJ40_TOXCA</name>
<feature type="domain" description="WGR" evidence="13">
    <location>
        <begin position="1591"/>
        <end position="1691"/>
    </location>
</feature>
<dbReference type="GO" id="GO:0005634">
    <property type="term" value="C:nucleus"/>
    <property type="evidence" value="ECO:0007669"/>
    <property type="project" value="UniProtKB-SubCell"/>
</dbReference>
<evidence type="ECO:0000256" key="7">
    <source>
        <dbReference type="ARBA" id="ARBA00023043"/>
    </source>
</evidence>
<dbReference type="Pfam" id="PF00023">
    <property type="entry name" value="Ank"/>
    <property type="match status" value="1"/>
</dbReference>
<keyword evidence="4" id="KW-0548">Nucleotidyltransferase</keyword>
<evidence type="ECO:0000256" key="10">
    <source>
        <dbReference type="SAM" id="MobiDB-lite"/>
    </source>
</evidence>
<evidence type="ECO:0000313" key="16">
    <source>
        <dbReference type="WBParaSite" id="TCNE_0000851001-mRNA-1"/>
    </source>
</evidence>
<evidence type="ECO:0000313" key="14">
    <source>
        <dbReference type="EMBL" id="VDM39831.1"/>
    </source>
</evidence>
<dbReference type="GO" id="GO:0003950">
    <property type="term" value="F:NAD+ poly-ADP-ribosyltransferase activity"/>
    <property type="evidence" value="ECO:0007669"/>
    <property type="project" value="InterPro"/>
</dbReference>
<gene>
    <name evidence="14" type="ORF">TCNE_LOCUS8510</name>
</gene>
<evidence type="ECO:0000256" key="2">
    <source>
        <dbReference type="ARBA" id="ARBA00022676"/>
    </source>
</evidence>
<dbReference type="Gene3D" id="2.20.140.10">
    <property type="entry name" value="WGR domain"/>
    <property type="match status" value="1"/>
</dbReference>
<keyword evidence="5" id="KW-0677">Repeat</keyword>
<keyword evidence="11" id="KW-1133">Transmembrane helix</keyword>
<dbReference type="SMART" id="SM00248">
    <property type="entry name" value="ANK"/>
    <property type="match status" value="14"/>
</dbReference>
<feature type="compositionally biased region" description="Basic and acidic residues" evidence="10">
    <location>
        <begin position="698"/>
        <end position="721"/>
    </location>
</feature>
<dbReference type="Pfam" id="PF12796">
    <property type="entry name" value="Ank_2"/>
    <property type="match status" value="3"/>
</dbReference>
<dbReference type="Pfam" id="PF05406">
    <property type="entry name" value="WGR"/>
    <property type="match status" value="1"/>
</dbReference>
<feature type="compositionally biased region" description="Acidic residues" evidence="10">
    <location>
        <begin position="722"/>
        <end position="732"/>
    </location>
</feature>
<feature type="repeat" description="ANK" evidence="9">
    <location>
        <begin position="253"/>
        <end position="274"/>
    </location>
</feature>
<dbReference type="SUPFAM" id="SSF142921">
    <property type="entry name" value="WGR domain-like"/>
    <property type="match status" value="1"/>
</dbReference>
<dbReference type="Gene3D" id="1.20.142.10">
    <property type="entry name" value="Poly(ADP-ribose) polymerase, regulatory domain"/>
    <property type="match status" value="1"/>
</dbReference>
<dbReference type="InterPro" id="IPR008893">
    <property type="entry name" value="WGR_domain"/>
</dbReference>
<proteinExistence type="predicted"/>
<feature type="compositionally biased region" description="Basic and acidic residues" evidence="10">
    <location>
        <begin position="202"/>
        <end position="213"/>
    </location>
</feature>
<keyword evidence="11" id="KW-0812">Transmembrane</keyword>
<dbReference type="PROSITE" id="PS50297">
    <property type="entry name" value="ANK_REP_REGION"/>
    <property type="match status" value="2"/>
</dbReference>
<dbReference type="SUPFAM" id="SSF56399">
    <property type="entry name" value="ADP-ribosylation"/>
    <property type="match status" value="1"/>
</dbReference>
<keyword evidence="15" id="KW-1185">Reference proteome</keyword>
<dbReference type="PROSITE" id="PS51977">
    <property type="entry name" value="WGR"/>
    <property type="match status" value="1"/>
</dbReference>
<dbReference type="PROSITE" id="PS51060">
    <property type="entry name" value="PARP_ALPHA_HD"/>
    <property type="match status" value="1"/>
</dbReference>
<keyword evidence="8" id="KW-0539">Nucleus</keyword>
<protein>
    <submittedName>
        <fullName evidence="16">Poly [ADP-ribose] polymerase</fullName>
    </submittedName>
</protein>
<keyword evidence="2" id="KW-0328">Glycosyltransferase</keyword>
<evidence type="ECO:0000313" key="15">
    <source>
        <dbReference type="Proteomes" id="UP000050794"/>
    </source>
</evidence>
<feature type="transmembrane region" description="Helical" evidence="11">
    <location>
        <begin position="2033"/>
        <end position="2053"/>
    </location>
</feature>
<dbReference type="Pfam" id="PF00644">
    <property type="entry name" value="PARP"/>
    <property type="match status" value="1"/>
</dbReference>
<dbReference type="Proteomes" id="UP000050794">
    <property type="component" value="Unassembled WGS sequence"/>
</dbReference>
<evidence type="ECO:0000256" key="5">
    <source>
        <dbReference type="ARBA" id="ARBA00022737"/>
    </source>
</evidence>
<dbReference type="PANTHER" id="PTHR24198">
    <property type="entry name" value="ANKYRIN REPEAT AND PROTEIN KINASE DOMAIN-CONTAINING PROTEIN"/>
    <property type="match status" value="1"/>
</dbReference>
<dbReference type="CDD" id="cd07997">
    <property type="entry name" value="WGR_PARP"/>
    <property type="match status" value="1"/>
</dbReference>
<feature type="region of interest" description="Disordered" evidence="10">
    <location>
        <begin position="698"/>
        <end position="732"/>
    </location>
</feature>
<dbReference type="WBParaSite" id="TCNE_0000851001-mRNA-1">
    <property type="protein sequence ID" value="TCNE_0000851001-mRNA-1"/>
    <property type="gene ID" value="TCNE_0000851001"/>
</dbReference>
<feature type="region of interest" description="Disordered" evidence="10">
    <location>
        <begin position="202"/>
        <end position="237"/>
    </location>
</feature>
<dbReference type="PROSITE" id="PS50088">
    <property type="entry name" value="ANK_REPEAT"/>
    <property type="match status" value="3"/>
</dbReference>
<dbReference type="SUPFAM" id="SSF47587">
    <property type="entry name" value="Domain of poly(ADP-ribose) polymerase"/>
    <property type="match status" value="1"/>
</dbReference>
<keyword evidence="6" id="KW-0520">NAD</keyword>
<evidence type="ECO:0000259" key="12">
    <source>
        <dbReference type="PROSITE" id="PS51060"/>
    </source>
</evidence>
<feature type="repeat" description="ANK" evidence="9">
    <location>
        <begin position="1001"/>
        <end position="1033"/>
    </location>
</feature>
<evidence type="ECO:0000256" key="9">
    <source>
        <dbReference type="PROSITE-ProRule" id="PRU00023"/>
    </source>
</evidence>
<keyword evidence="11" id="KW-0472">Membrane</keyword>
<evidence type="ECO:0000256" key="4">
    <source>
        <dbReference type="ARBA" id="ARBA00022695"/>
    </source>
</evidence>
<sequence length="2118" mass="237640">MLGHMTANIEMTRGGREGTNALLHHEHSCDLQLSSQIQTFLEKNSGIYPSSIVHAVRFGHRKLAGRLIQTYSSYNFNDLHIQTLLNDSQPLKKFKPVSVLKKGQMNYSITPIHTAAINPNIAYLKALIAVEPNFNIPDAQNWFTIHYAAVCEGTGPLKLLLDKGTPVALLNKAKDLPLHCAARAGRTENVKLLLEAIHKAREEAAAQEEHDAEGSQAETEDEGNGNETGPAPKKSRMAKVKGHSSLVNAKAQNGMTPLHMAAEKGHEEVVRVLLTDHDIDVEAQTSAADKKLTPLMLASRMGFKTIADLLIDEGGAVVEKGDKLKRTALIHAVMNGQNHVVAMLLRRGASPCIPDSSGNTPAHYAAAYGWMECLEILARADSSCLATRNDWHLTPLAVAYLKGHVGIVEWLMDGPYAEKVTVNCRDQAGTSLVSSLIDCYAYISSNNIVRQLEYLTSKGADCSLKDTAMNTPLHHFASKNAIFKIENGKRTDFDADDNGCRLTKDDYRRCVNLILRGNAKLLDRNEAGDCPFHVALKSGNLFLAEYLLNKMHDEGVSLRSLGEKTTTDSNTGNILHWLLELPFKVYEDTNIWAGHLGPIDDQYNILPMLKKFISFDSAQVIAWLNEKDSNGRTPIVLLCQKYTTANAAQFNISGEEQRKTCNVYFEDFLYAICSVVKTLAELYGDILLQRFEGNGKKQMDKTHETCQRSENDDSEECKESDASFADDDESSEEIQRKTQHVNVISYGLLGNDGHHRIATSFSVREKEYKIKNKLLITMVEAAKERNLLDKLLSQRDADDYTPLLYTVVHGDADTSFYLMQQQQSIDADTINRTYDERKKKYVQCNKTVLMCALEKQLFEVVYELNLTRDQWNAATLDGNNAFHFAAHMISSKTVECFDLLKEKSVDVKANALGQYPLHIAVDAIRDGGADVLTEPVEWLIQNGPGIHSQDSLGRLPLHNAFVRIGDNDLDDTSSIDPIAVVSVLAQAMDKEKANIDMPDSFGNTPLHYAAQRGSNVCIVTLLGYGYDVDRINNEGNTSLGIAALHQKEACTLTLIQAKSNVIVDVISRKKPGKAKNESWIWIPNRSQTEVLVKKSSVASLVVRNGWQGIIYVILDAIGKNERTLGELLCSALEYRTYNLAHTLLRMLNRVVHTGSAQSIARRMAVVDNLNIFEIFVKNLTSTTMDDNITKIFDDLLSTGIKWYSRDNEGQLKSASIEHLARHGHFALLHALRKRCTDSVDPTSDLIKFTLGNENPLVGIIECWIQSGSSEDMKIWLRTFSKRFGINTLMTYERPAFDGMNPWMSRRPEPRYCRMTPLIRAIQARCVPLVRHADEFGITPLMHACIVNSEPIVRLLFDPSCTRKTIANEQDMSQTRKVLLGARYKRKTKRTNGIGGLFGGFGSALSNNVPSRSSSESVEEVETNASLGRNDVIKLNSDLDLKRSVCKGDQQKAFAADDFNDANFLHFMLRPCAWENVNLLNAISEGVPAVVEMINPANSRDETPLMTAKRLCQARMLSAMKKISKATNADIEMATVDISNIMVRHDVKADSERFIARDTEAKAEAAKKDAAKARRKPSRNSGYQDTGEVCVTKFNESDEEILYKVLLTKTDVMCGQFGFHNFYRMELIQRKGSGLYILFTNWGRIGDTDGQFQHTPFSSFDEAEKEFCSIFHSKTGNHFQKIANFRELSNKYRLVKVDPNVAIDVSDIEIELDSPQAKENAKNDAVYRFIRDVSNVKRLQQKTRTVRFARARKVLQKLDALLKEMEMVRRDSKSVDEVLRVARQQAEATNHFYRLIPLGGFENGSLPVIDNETYVKDYEEMVENLLEFEIAGRIITAAAEMRSTIDPYLYIMNAIECELTLMNSEDMMSQRILHYIHNSSSCRVRAIYNVKSKEATQLFNENALRRDNHRYLWHGTKPENILSILKLGLLATPASAVQTGQSFGKVALGTIANSEVLAEERSAGNMGPKKTSYDTLQVVGLQYPDPHYNITMENGAVMPLGPIKQRTAQEFYDERGYYNYVERSEYVLKCLFDIGLVCYFTLLISAVFGKFAFFKSFMKVVLMDEESSLQLVINFPIVLLSLYLNRSNCCSRFHFPEKLCDFVLLDAFFSFFTTISYGV</sequence>
<organism evidence="15 16">
    <name type="scientific">Toxocara canis</name>
    <name type="common">Canine roundworm</name>
    <dbReference type="NCBI Taxonomy" id="6265"/>
    <lineage>
        <taxon>Eukaryota</taxon>
        <taxon>Metazoa</taxon>
        <taxon>Ecdysozoa</taxon>
        <taxon>Nematoda</taxon>
        <taxon>Chromadorea</taxon>
        <taxon>Rhabditida</taxon>
        <taxon>Spirurina</taxon>
        <taxon>Ascaridomorpha</taxon>
        <taxon>Ascaridoidea</taxon>
        <taxon>Toxocaridae</taxon>
        <taxon>Toxocara</taxon>
    </lineage>
</organism>
<reference evidence="16" key="1">
    <citation type="submission" date="2016-06" db="UniProtKB">
        <authorList>
            <consortium name="WormBaseParasite"/>
        </authorList>
    </citation>
    <scope>IDENTIFICATION</scope>
</reference>
<accession>A0A183UJ40</accession>
<dbReference type="SUPFAM" id="SSF48403">
    <property type="entry name" value="Ankyrin repeat"/>
    <property type="match status" value="5"/>
</dbReference>
<dbReference type="PRINTS" id="PR01415">
    <property type="entry name" value="ANKYRIN"/>
</dbReference>
<reference evidence="14 15" key="2">
    <citation type="submission" date="2018-11" db="EMBL/GenBank/DDBJ databases">
        <authorList>
            <consortium name="Pathogen Informatics"/>
        </authorList>
    </citation>
    <scope>NUCLEOTIDE SEQUENCE [LARGE SCALE GENOMIC DNA]</scope>
</reference>
<comment type="subcellular location">
    <subcellularLocation>
        <location evidence="1">Nucleus</location>
    </subcellularLocation>
</comment>
<dbReference type="EMBL" id="UYWY01019929">
    <property type="protein sequence ID" value="VDM39831.1"/>
    <property type="molecule type" value="Genomic_DNA"/>
</dbReference>